<dbReference type="GeneID" id="28488389"/>
<evidence type="ECO:0000313" key="2">
    <source>
        <dbReference type="EMBL" id="AMK14651.1"/>
    </source>
</evidence>
<sequence>MIKETNTHCDLRRKNSFVDPMTFHNLKIDFKDCMVIFVVFTVLLLSILAVSAAPNPEMMIWV</sequence>
<evidence type="ECO:0000313" key="5">
    <source>
        <dbReference type="Proteomes" id="UP000183442"/>
    </source>
</evidence>
<dbReference type="Proteomes" id="UP000066376">
    <property type="component" value="Chromosome"/>
</dbReference>
<proteinExistence type="predicted"/>
<keyword evidence="1" id="KW-0812">Transmembrane</keyword>
<keyword evidence="1" id="KW-0472">Membrane</keyword>
<evidence type="ECO:0008006" key="6">
    <source>
        <dbReference type="Google" id="ProtNLM"/>
    </source>
</evidence>
<dbReference type="KEGG" id="mol:YLM1_0091"/>
<dbReference type="OrthoDB" id="380378at2157"/>
<accession>A0A126QX87</accession>
<dbReference type="Proteomes" id="UP000183442">
    <property type="component" value="Unassembled WGS sequence"/>
</dbReference>
<dbReference type="AlphaFoldDB" id="A0A126QX87"/>
<dbReference type="RefSeq" id="WP_067145248.1">
    <property type="nucleotide sequence ID" value="NZ_CP014265.1"/>
</dbReference>
<gene>
    <name evidence="3" type="ORF">SAMN02910297_00361</name>
    <name evidence="2" type="ORF">YLM1_0091</name>
</gene>
<reference evidence="4" key="2">
    <citation type="submission" date="2016-02" db="EMBL/GenBank/DDBJ databases">
        <title>The draft genome sequence of the rumen methanogen Methanobrevibacter olleyae YLM1.</title>
        <authorList>
            <consortium name="New Zealand Agricultural Greenhouse Gas Research Centre/Pastoral Greenhouse Gas Research Consortium"/>
            <person name="Kelly W.J."/>
            <person name="Li D."/>
            <person name="Lambie S.C."/>
            <person name="Attwood G.T."/>
            <person name="Altermann E."/>
            <person name="Leahy S.C."/>
        </authorList>
    </citation>
    <scope>NUCLEOTIDE SEQUENCE [LARGE SCALE GENOMIC DNA]</scope>
    <source>
        <strain evidence="4">YLM1</strain>
    </source>
</reference>
<dbReference type="EMBL" id="CP014265">
    <property type="protein sequence ID" value="AMK14651.1"/>
    <property type="molecule type" value="Genomic_DNA"/>
</dbReference>
<reference evidence="5" key="4">
    <citation type="submission" date="2016-10" db="EMBL/GenBank/DDBJ databases">
        <authorList>
            <person name="Varghese N."/>
        </authorList>
    </citation>
    <scope>NUCLEOTIDE SEQUENCE [LARGE SCALE GENOMIC DNA]</scope>
    <source>
        <strain evidence="5">DSM 16632</strain>
    </source>
</reference>
<dbReference type="EMBL" id="FOTL01000004">
    <property type="protein sequence ID" value="SFL26075.1"/>
    <property type="molecule type" value="Genomic_DNA"/>
</dbReference>
<evidence type="ECO:0000256" key="1">
    <source>
        <dbReference type="SAM" id="Phobius"/>
    </source>
</evidence>
<evidence type="ECO:0000313" key="4">
    <source>
        <dbReference type="Proteomes" id="UP000066376"/>
    </source>
</evidence>
<dbReference type="PATRIC" id="fig|294671.3.peg.90"/>
<keyword evidence="1" id="KW-1133">Transmembrane helix</keyword>
<protein>
    <recommendedName>
        <fullName evidence="6">Transmembrane protein</fullName>
    </recommendedName>
</protein>
<reference evidence="2 4" key="1">
    <citation type="journal article" date="2016" name="Genome Announc.">
        <title>Draft Genome Sequence of the Rumen Methanogen Methanobrevibacter olleyae YLM1.</title>
        <authorList>
            <person name="Kelly W.J."/>
            <person name="Li D."/>
            <person name="Lambie S.C."/>
            <person name="Cox F."/>
            <person name="Attwood G.T."/>
            <person name="Altermann E."/>
            <person name="Leahy S.C."/>
        </authorList>
    </citation>
    <scope>NUCLEOTIDE SEQUENCE [LARGE SCALE GENOMIC DNA]</scope>
    <source>
        <strain evidence="2 4">YLM1</strain>
    </source>
</reference>
<name>A0A126QX87_METOL</name>
<evidence type="ECO:0000313" key="3">
    <source>
        <dbReference type="EMBL" id="SFL26075.1"/>
    </source>
</evidence>
<reference evidence="3" key="3">
    <citation type="submission" date="2016-10" db="EMBL/GenBank/DDBJ databases">
        <authorList>
            <person name="de Groot N.N."/>
        </authorList>
    </citation>
    <scope>NUCLEOTIDE SEQUENCE [LARGE SCALE GENOMIC DNA]</scope>
    <source>
        <strain evidence="3">DSM 16632</strain>
    </source>
</reference>
<feature type="transmembrane region" description="Helical" evidence="1">
    <location>
        <begin position="33"/>
        <end position="53"/>
    </location>
</feature>
<organism evidence="2 4">
    <name type="scientific">Methanobrevibacter olleyae</name>
    <dbReference type="NCBI Taxonomy" id="294671"/>
    <lineage>
        <taxon>Archaea</taxon>
        <taxon>Methanobacteriati</taxon>
        <taxon>Methanobacteriota</taxon>
        <taxon>Methanomada group</taxon>
        <taxon>Methanobacteria</taxon>
        <taxon>Methanobacteriales</taxon>
        <taxon>Methanobacteriaceae</taxon>
        <taxon>Methanobrevibacter</taxon>
    </lineage>
</organism>
<keyword evidence="4" id="KW-1185">Reference proteome</keyword>